<organism evidence="1 2">
    <name type="scientific">Zingiber officinale</name>
    <name type="common">Ginger</name>
    <name type="synonym">Amomum zingiber</name>
    <dbReference type="NCBI Taxonomy" id="94328"/>
    <lineage>
        <taxon>Eukaryota</taxon>
        <taxon>Viridiplantae</taxon>
        <taxon>Streptophyta</taxon>
        <taxon>Embryophyta</taxon>
        <taxon>Tracheophyta</taxon>
        <taxon>Spermatophyta</taxon>
        <taxon>Magnoliopsida</taxon>
        <taxon>Liliopsida</taxon>
        <taxon>Zingiberales</taxon>
        <taxon>Zingiberaceae</taxon>
        <taxon>Zingiber</taxon>
    </lineage>
</organism>
<keyword evidence="2" id="KW-1185">Reference proteome</keyword>
<dbReference type="AlphaFoldDB" id="A0A8J5KBR6"/>
<accession>A0A8J5KBR6</accession>
<evidence type="ECO:0000313" key="2">
    <source>
        <dbReference type="Proteomes" id="UP000734854"/>
    </source>
</evidence>
<evidence type="ECO:0000313" key="1">
    <source>
        <dbReference type="EMBL" id="KAG6483270.1"/>
    </source>
</evidence>
<dbReference type="InterPro" id="IPR001611">
    <property type="entry name" value="Leu-rich_rpt"/>
</dbReference>
<dbReference type="Gene3D" id="3.80.10.10">
    <property type="entry name" value="Ribonuclease Inhibitor"/>
    <property type="match status" value="1"/>
</dbReference>
<dbReference type="PANTHER" id="PTHR47186">
    <property type="entry name" value="LEUCINE-RICH REPEAT-CONTAINING PROTEIN 57"/>
    <property type="match status" value="1"/>
</dbReference>
<dbReference type="Pfam" id="PF13855">
    <property type="entry name" value="LRR_8"/>
    <property type="match status" value="1"/>
</dbReference>
<dbReference type="SUPFAM" id="SSF52058">
    <property type="entry name" value="L domain-like"/>
    <property type="match status" value="1"/>
</dbReference>
<dbReference type="PANTHER" id="PTHR47186:SF20">
    <property type="entry name" value="DISEASE RESISTANCE PROTEIN RPS5-LIKE"/>
    <property type="match status" value="1"/>
</dbReference>
<protein>
    <submittedName>
        <fullName evidence="1">Uncharacterized protein</fullName>
    </submittedName>
</protein>
<gene>
    <name evidence="1" type="ORF">ZIOFF_059912</name>
</gene>
<dbReference type="Proteomes" id="UP000734854">
    <property type="component" value="Unassembled WGS sequence"/>
</dbReference>
<dbReference type="InterPro" id="IPR032675">
    <property type="entry name" value="LRR_dom_sf"/>
</dbReference>
<comment type="caution">
    <text evidence="1">The sequence shown here is derived from an EMBL/GenBank/DDBJ whole genome shotgun (WGS) entry which is preliminary data.</text>
</comment>
<sequence>MEEHVYHPLKLSYDRLSDTLRTCVSYFAQAPGAEKESKWMIGDRRGLTEAPGAEKWRVVERISLGCNNITVLPDEPQCPDLIYLSLRYNHPLKNIPNEFFSHIPCLRSLDLRNTSIEELPDGIGNLSQLQYLVYP</sequence>
<name>A0A8J5KBR6_ZINOF</name>
<dbReference type="EMBL" id="JACMSC010000016">
    <property type="protein sequence ID" value="KAG6483270.1"/>
    <property type="molecule type" value="Genomic_DNA"/>
</dbReference>
<proteinExistence type="predicted"/>
<reference evidence="1 2" key="1">
    <citation type="submission" date="2020-08" db="EMBL/GenBank/DDBJ databases">
        <title>Plant Genome Project.</title>
        <authorList>
            <person name="Zhang R.-G."/>
        </authorList>
    </citation>
    <scope>NUCLEOTIDE SEQUENCE [LARGE SCALE GENOMIC DNA]</scope>
    <source>
        <tissue evidence="1">Rhizome</tissue>
    </source>
</reference>